<evidence type="ECO:0000313" key="3">
    <source>
        <dbReference type="Proteomes" id="UP000541444"/>
    </source>
</evidence>
<dbReference type="OrthoDB" id="308690at2759"/>
<keyword evidence="3" id="KW-1185">Reference proteome</keyword>
<gene>
    <name evidence="2" type="ORF">GIB67_001868</name>
</gene>
<protein>
    <submittedName>
        <fullName evidence="2">Uncharacterized protein</fullName>
    </submittedName>
</protein>
<comment type="caution">
    <text evidence="2">The sequence shown here is derived from an EMBL/GenBank/DDBJ whole genome shotgun (WGS) entry which is preliminary data.</text>
</comment>
<keyword evidence="1" id="KW-1133">Transmembrane helix</keyword>
<dbReference type="InterPro" id="IPR052778">
    <property type="entry name" value="Centrosome-WD_assoc"/>
</dbReference>
<reference evidence="2 3" key="1">
    <citation type="journal article" date="2020" name="IScience">
        <title>Genome Sequencing of the Endangered Kingdonia uniflora (Circaeasteraceae, Ranunculales) Reveals Potential Mechanisms of Evolutionary Specialization.</title>
        <authorList>
            <person name="Sun Y."/>
            <person name="Deng T."/>
            <person name="Zhang A."/>
            <person name="Moore M.J."/>
            <person name="Landis J.B."/>
            <person name="Lin N."/>
            <person name="Zhang H."/>
            <person name="Zhang X."/>
            <person name="Huang J."/>
            <person name="Zhang X."/>
            <person name="Sun H."/>
            <person name="Wang H."/>
        </authorList>
    </citation>
    <scope>NUCLEOTIDE SEQUENCE [LARGE SCALE GENOMIC DNA]</scope>
    <source>
        <strain evidence="2">TB1705</strain>
        <tissue evidence="2">Leaf</tissue>
    </source>
</reference>
<sequence>MEFTEAYKQIGPCCFLPNARYLAVAVDYRLVIRDVLSLKVVQLFIAWIKLAILNGLSILNTYYMVLIISP</sequence>
<dbReference type="PANTHER" id="PTHR16220:SF0">
    <property type="entry name" value="WD REPEAT-CONTAINING PROTEIN WRAP73"/>
    <property type="match status" value="1"/>
</dbReference>
<feature type="transmembrane region" description="Helical" evidence="1">
    <location>
        <begin position="44"/>
        <end position="68"/>
    </location>
</feature>
<dbReference type="AlphaFoldDB" id="A0A7J7LQF0"/>
<dbReference type="GO" id="GO:0005815">
    <property type="term" value="C:microtubule organizing center"/>
    <property type="evidence" value="ECO:0007669"/>
    <property type="project" value="TreeGrafter"/>
</dbReference>
<dbReference type="GO" id="GO:1990811">
    <property type="term" value="C:MWP complex"/>
    <property type="evidence" value="ECO:0007669"/>
    <property type="project" value="TreeGrafter"/>
</dbReference>
<dbReference type="PANTHER" id="PTHR16220">
    <property type="entry name" value="WD REPEAT PROTEIN 8-RELATED"/>
    <property type="match status" value="1"/>
</dbReference>
<evidence type="ECO:0000313" key="2">
    <source>
        <dbReference type="EMBL" id="KAF6144857.1"/>
    </source>
</evidence>
<accession>A0A7J7LQF0</accession>
<proteinExistence type="predicted"/>
<name>A0A7J7LQF0_9MAGN</name>
<evidence type="ECO:0000256" key="1">
    <source>
        <dbReference type="SAM" id="Phobius"/>
    </source>
</evidence>
<dbReference type="Proteomes" id="UP000541444">
    <property type="component" value="Unassembled WGS sequence"/>
</dbReference>
<keyword evidence="1" id="KW-0812">Transmembrane</keyword>
<organism evidence="2 3">
    <name type="scientific">Kingdonia uniflora</name>
    <dbReference type="NCBI Taxonomy" id="39325"/>
    <lineage>
        <taxon>Eukaryota</taxon>
        <taxon>Viridiplantae</taxon>
        <taxon>Streptophyta</taxon>
        <taxon>Embryophyta</taxon>
        <taxon>Tracheophyta</taxon>
        <taxon>Spermatophyta</taxon>
        <taxon>Magnoliopsida</taxon>
        <taxon>Ranunculales</taxon>
        <taxon>Circaeasteraceae</taxon>
        <taxon>Kingdonia</taxon>
    </lineage>
</organism>
<dbReference type="EMBL" id="JACGCM010002106">
    <property type="protein sequence ID" value="KAF6144857.1"/>
    <property type="molecule type" value="Genomic_DNA"/>
</dbReference>
<keyword evidence="1" id="KW-0472">Membrane</keyword>